<dbReference type="EMBL" id="SNRX01000016">
    <property type="protein sequence ID" value="KAA6301636.1"/>
    <property type="molecule type" value="Genomic_DNA"/>
</dbReference>
<comment type="caution">
    <text evidence="3">The sequence shown here is derived from an EMBL/GenBank/DDBJ whole genome shotgun (WGS) entry which is preliminary data.</text>
</comment>
<keyword evidence="1" id="KW-0732">Signal</keyword>
<dbReference type="AlphaFoldDB" id="A0A5M8NZU3"/>
<gene>
    <name evidence="3" type="ORF">EZS26_002242</name>
</gene>
<feature type="chain" id="PRO_5024319640" description="Secretion system C-terminal sorting domain-containing protein" evidence="1">
    <location>
        <begin position="23"/>
        <end position="278"/>
    </location>
</feature>
<proteinExistence type="predicted"/>
<reference evidence="3 4" key="1">
    <citation type="submission" date="2019-03" db="EMBL/GenBank/DDBJ databases">
        <title>Single cell metagenomics reveals metabolic interactions within the superorganism composed of flagellate Streblomastix strix and complex community of Bacteroidetes bacteria on its surface.</title>
        <authorList>
            <person name="Treitli S.C."/>
            <person name="Kolisko M."/>
            <person name="Husnik F."/>
            <person name="Keeling P."/>
            <person name="Hampl V."/>
        </authorList>
    </citation>
    <scope>NUCLEOTIDE SEQUENCE [LARGE SCALE GENOMIC DNA]</scope>
    <source>
        <strain evidence="3">St1</strain>
    </source>
</reference>
<feature type="signal peptide" evidence="1">
    <location>
        <begin position="1"/>
        <end position="22"/>
    </location>
</feature>
<sequence>MKKIIPILCLAIACYGFQSVSAQSPTVAAPVPTYDAVENNVKSWYSSAGGYNQIVWFVPVWGGEQVTPDYAEAGQEGECMSLTGLGYVALQHSVVNLLDNIDYFHVDLYANEATDFRIGLQTWASGENYFPVISYTTPGVWQSYDFPKQSIVEAGLIDPKETVVLRIAGNDGGAPGAADLVYANEIYLDNIIAYKGEPKSGIAAVENSSLQVYVANEQLFVHSDNAISNVAIYNLAGQKVLSTGAVKDGIPVANLAKGIYVVSVKLANGTNVVKKIVK</sequence>
<protein>
    <recommendedName>
        <fullName evidence="2">Secretion system C-terminal sorting domain-containing protein</fullName>
    </recommendedName>
</protein>
<evidence type="ECO:0000256" key="1">
    <source>
        <dbReference type="SAM" id="SignalP"/>
    </source>
</evidence>
<evidence type="ECO:0000259" key="2">
    <source>
        <dbReference type="Pfam" id="PF18962"/>
    </source>
</evidence>
<evidence type="ECO:0000313" key="4">
    <source>
        <dbReference type="Proteomes" id="UP000324575"/>
    </source>
</evidence>
<accession>A0A5M8NZU3</accession>
<organism evidence="3 4">
    <name type="scientific">Candidatus Ordinivivax streblomastigis</name>
    <dbReference type="NCBI Taxonomy" id="2540710"/>
    <lineage>
        <taxon>Bacteria</taxon>
        <taxon>Pseudomonadati</taxon>
        <taxon>Bacteroidota</taxon>
        <taxon>Bacteroidia</taxon>
        <taxon>Bacteroidales</taxon>
        <taxon>Candidatus Ordinivivax</taxon>
    </lineage>
</organism>
<name>A0A5M8NZU3_9BACT</name>
<dbReference type="InterPro" id="IPR026444">
    <property type="entry name" value="Secre_tail"/>
</dbReference>
<dbReference type="Proteomes" id="UP000324575">
    <property type="component" value="Unassembled WGS sequence"/>
</dbReference>
<feature type="domain" description="Secretion system C-terminal sorting" evidence="2">
    <location>
        <begin position="215"/>
        <end position="277"/>
    </location>
</feature>
<evidence type="ECO:0000313" key="3">
    <source>
        <dbReference type="EMBL" id="KAA6301636.1"/>
    </source>
</evidence>
<dbReference type="Pfam" id="PF18962">
    <property type="entry name" value="Por_Secre_tail"/>
    <property type="match status" value="1"/>
</dbReference>
<dbReference type="NCBIfam" id="TIGR04183">
    <property type="entry name" value="Por_Secre_tail"/>
    <property type="match status" value="1"/>
</dbReference>